<dbReference type="Gene3D" id="2.40.50.90">
    <property type="match status" value="1"/>
</dbReference>
<dbReference type="OrthoDB" id="309040at2"/>
<proteinExistence type="predicted"/>
<feature type="chain" id="PRO_5020702145" description="Nuclease-like protein" evidence="1">
    <location>
        <begin position="26"/>
        <end position="144"/>
    </location>
</feature>
<accession>A0A4R7RMA4</accession>
<dbReference type="AlphaFoldDB" id="A0A4R7RMA4"/>
<name>A0A4R7RMA4_9BACT</name>
<evidence type="ECO:0000313" key="2">
    <source>
        <dbReference type="EMBL" id="TDU64084.1"/>
    </source>
</evidence>
<comment type="caution">
    <text evidence="2">The sequence shown here is derived from an EMBL/GenBank/DDBJ whole genome shotgun (WGS) entry which is preliminary data.</text>
</comment>
<evidence type="ECO:0000256" key="1">
    <source>
        <dbReference type="SAM" id="SignalP"/>
    </source>
</evidence>
<reference evidence="2 3" key="1">
    <citation type="submission" date="2019-03" db="EMBL/GenBank/DDBJ databases">
        <title>Genomic Encyclopedia of Archaeal and Bacterial Type Strains, Phase II (KMG-II): from individual species to whole genera.</title>
        <authorList>
            <person name="Goeker M."/>
        </authorList>
    </citation>
    <scope>NUCLEOTIDE SEQUENCE [LARGE SCALE GENOMIC DNA]</scope>
    <source>
        <strain evidence="2 3">ATCC 25309</strain>
    </source>
</reference>
<dbReference type="RefSeq" id="WP_133797252.1">
    <property type="nucleotide sequence ID" value="NZ_SOCA01000012.1"/>
</dbReference>
<gene>
    <name evidence="2" type="ORF">EI77_04268</name>
</gene>
<dbReference type="InterPro" id="IPR035437">
    <property type="entry name" value="SNase_OB-fold_sf"/>
</dbReference>
<keyword evidence="1" id="KW-0732">Signal</keyword>
<evidence type="ECO:0000313" key="3">
    <source>
        <dbReference type="Proteomes" id="UP000295662"/>
    </source>
</evidence>
<sequence>MPLPRPSFSLTLLLILSTLAQPLMAQDPASAPAPETPKPNYVYYAEFIRVVDANTVAVNIDLGFGVWLHNQNLDLQGLPDPAPMETETPAQKTARLAMATRLRELLTDRNEIILRSSKDKSTTPPRYLTTLWADGENVNEAALK</sequence>
<feature type="signal peptide" evidence="1">
    <location>
        <begin position="1"/>
        <end position="25"/>
    </location>
</feature>
<keyword evidence="3" id="KW-1185">Reference proteome</keyword>
<evidence type="ECO:0008006" key="4">
    <source>
        <dbReference type="Google" id="ProtNLM"/>
    </source>
</evidence>
<protein>
    <recommendedName>
        <fullName evidence="4">Nuclease-like protein</fullName>
    </recommendedName>
</protein>
<dbReference type="EMBL" id="SOCA01000012">
    <property type="protein sequence ID" value="TDU64084.1"/>
    <property type="molecule type" value="Genomic_DNA"/>
</dbReference>
<organism evidence="2 3">
    <name type="scientific">Prosthecobacter fusiformis</name>
    <dbReference type="NCBI Taxonomy" id="48464"/>
    <lineage>
        <taxon>Bacteria</taxon>
        <taxon>Pseudomonadati</taxon>
        <taxon>Verrucomicrobiota</taxon>
        <taxon>Verrucomicrobiia</taxon>
        <taxon>Verrucomicrobiales</taxon>
        <taxon>Verrucomicrobiaceae</taxon>
        <taxon>Prosthecobacter</taxon>
    </lineage>
</organism>
<dbReference type="Proteomes" id="UP000295662">
    <property type="component" value="Unassembled WGS sequence"/>
</dbReference>